<dbReference type="CDD" id="cd03789">
    <property type="entry name" value="GT9_LPS_heptosyltransferase"/>
    <property type="match status" value="1"/>
</dbReference>
<dbReference type="Proteomes" id="UP000323824">
    <property type="component" value="Chromosome"/>
</dbReference>
<keyword evidence="5" id="KW-1185">Reference proteome</keyword>
<proteinExistence type="predicted"/>
<dbReference type="SUPFAM" id="SSF53756">
    <property type="entry name" value="UDP-Glycosyltransferase/glycogen phosphorylase"/>
    <property type="match status" value="1"/>
</dbReference>
<keyword evidence="2 4" id="KW-0808">Transferase</keyword>
<dbReference type="GO" id="GO:0005829">
    <property type="term" value="C:cytosol"/>
    <property type="evidence" value="ECO:0007669"/>
    <property type="project" value="TreeGrafter"/>
</dbReference>
<protein>
    <submittedName>
        <fullName evidence="4">Lipopolysaccharide heptosyltransferase family protein</fullName>
    </submittedName>
</protein>
<reference evidence="4 5" key="2">
    <citation type="submission" date="2019-09" db="EMBL/GenBank/DDBJ databases">
        <title>Complete Genome Sequence and Methylome Analysis of free living Spirochaetas.</title>
        <authorList>
            <person name="Leshcheva N."/>
            <person name="Mikheeva N."/>
        </authorList>
    </citation>
    <scope>NUCLEOTIDE SEQUENCE [LARGE SCALE GENOMIC DNA]</scope>
    <source>
        <strain evidence="4 5">P</strain>
    </source>
</reference>
<dbReference type="InterPro" id="IPR002201">
    <property type="entry name" value="Glyco_trans_9"/>
</dbReference>
<evidence type="ECO:0000256" key="2">
    <source>
        <dbReference type="ARBA" id="ARBA00022679"/>
    </source>
</evidence>
<keyword evidence="1" id="KW-0328">Glycosyltransferase</keyword>
<keyword evidence="3" id="KW-1133">Transmembrane helix</keyword>
<evidence type="ECO:0000313" key="4">
    <source>
        <dbReference type="EMBL" id="QEN05687.1"/>
    </source>
</evidence>
<evidence type="ECO:0000256" key="1">
    <source>
        <dbReference type="ARBA" id="ARBA00022676"/>
    </source>
</evidence>
<evidence type="ECO:0000313" key="5">
    <source>
        <dbReference type="Proteomes" id="UP000323824"/>
    </source>
</evidence>
<feature type="transmembrane region" description="Helical" evidence="3">
    <location>
        <begin position="41"/>
        <end position="58"/>
    </location>
</feature>
<dbReference type="GO" id="GO:0009244">
    <property type="term" value="P:lipopolysaccharide core region biosynthetic process"/>
    <property type="evidence" value="ECO:0007669"/>
    <property type="project" value="TreeGrafter"/>
</dbReference>
<dbReference type="PANTHER" id="PTHR30160:SF1">
    <property type="entry name" value="LIPOPOLYSACCHARIDE 1,2-N-ACETYLGLUCOSAMINETRANSFERASE-RELATED"/>
    <property type="match status" value="1"/>
</dbReference>
<dbReference type="KEGG" id="sper:EW093_13525"/>
<dbReference type="AlphaFoldDB" id="A0A5C1QE71"/>
<dbReference type="InterPro" id="IPR051199">
    <property type="entry name" value="LPS_LOS_Heptosyltrfase"/>
</dbReference>
<name>A0A5C1QE71_9SPIO</name>
<dbReference type="RefSeq" id="WP_149568921.1">
    <property type="nucleotide sequence ID" value="NZ_CP035807.1"/>
</dbReference>
<dbReference type="OrthoDB" id="9760688at2"/>
<accession>A0A5C1QE71</accession>
<gene>
    <name evidence="4" type="ORF">EW093_13525</name>
</gene>
<keyword evidence="3" id="KW-0472">Membrane</keyword>
<dbReference type="Gene3D" id="3.40.50.2000">
    <property type="entry name" value="Glycogen Phosphorylase B"/>
    <property type="match status" value="2"/>
</dbReference>
<reference evidence="4 5" key="1">
    <citation type="submission" date="2019-02" db="EMBL/GenBank/DDBJ databases">
        <authorList>
            <person name="Fomenkov A."/>
            <person name="Dubinina G."/>
            <person name="Grabovich M."/>
            <person name="Vincze T."/>
            <person name="Roberts R.J."/>
        </authorList>
    </citation>
    <scope>NUCLEOTIDE SEQUENCE [LARGE SCALE GENOMIC DNA]</scope>
    <source>
        <strain evidence="4 5">P</strain>
    </source>
</reference>
<dbReference type="GO" id="GO:0008713">
    <property type="term" value="F:ADP-heptose-lipopolysaccharide heptosyltransferase activity"/>
    <property type="evidence" value="ECO:0007669"/>
    <property type="project" value="TreeGrafter"/>
</dbReference>
<dbReference type="EMBL" id="CP035807">
    <property type="protein sequence ID" value="QEN05687.1"/>
    <property type="molecule type" value="Genomic_DNA"/>
</dbReference>
<organism evidence="4 5">
    <name type="scientific">Thiospirochaeta perfilievii</name>
    <dbReference type="NCBI Taxonomy" id="252967"/>
    <lineage>
        <taxon>Bacteria</taxon>
        <taxon>Pseudomonadati</taxon>
        <taxon>Spirochaetota</taxon>
        <taxon>Spirochaetia</taxon>
        <taxon>Spirochaetales</taxon>
        <taxon>Spirochaetaceae</taxon>
        <taxon>Thiospirochaeta</taxon>
    </lineage>
</organism>
<keyword evidence="3" id="KW-0812">Transmembrane</keyword>
<dbReference type="Pfam" id="PF01075">
    <property type="entry name" value="Glyco_transf_9"/>
    <property type="match status" value="1"/>
</dbReference>
<evidence type="ECO:0000256" key="3">
    <source>
        <dbReference type="SAM" id="Phobius"/>
    </source>
</evidence>
<dbReference type="PANTHER" id="PTHR30160">
    <property type="entry name" value="TETRAACYLDISACCHARIDE 4'-KINASE-RELATED"/>
    <property type="match status" value="1"/>
</dbReference>
<sequence>MCDRGNSSLRFFDRYLGIPIVFLLGLFHFKRKKPERFNSVGVLATAAIGDTLLISPILKDLKKRYPGSDITIFCGKTNKATFEMALPSFKLVVIPVNNPLKSLKIIRSNSFDIFIDFGPWPRLNSILSYFAKSKYRVGFKSINQHRHFVYDKVVDHLDTNHEIDNLRRVVKEFDVVSESIPSLGDSTPNLENPYVVVHMFPSGYKAFYKEWSDYKWVNLINGLTDNGINVKLTGAPVDVEPCNRIVSSCKNSSKIEVLAGKTNLKQAGEVLQKSTLVISVNTGIMHMAAAYNKYVIGLHGPTSPLRWGPICNNKTDFTATTKGAGCLHLGFEYVVDDVNSLDSIDESLVLEEAVRIYKGVLC</sequence>
<feature type="transmembrane region" description="Helical" evidence="3">
    <location>
        <begin position="12"/>
        <end position="29"/>
    </location>
</feature>